<dbReference type="SUPFAM" id="SSF51445">
    <property type="entry name" value="(Trans)glycosidases"/>
    <property type="match status" value="1"/>
</dbReference>
<protein>
    <recommendedName>
        <fullName evidence="3">Glycosyl hydrolase family 25</fullName>
    </recommendedName>
</protein>
<reference evidence="1 2" key="1">
    <citation type="journal article" date="2017" name="Int. J. Syst. Evol. Microbiol.">
        <title>Pseudokineococcus basanitobsidens sp. nov., isolated from volcanic rock.</title>
        <authorList>
            <person name="Lee D.W."/>
            <person name="Park M.Y."/>
            <person name="Kim J.J."/>
            <person name="Kim B.S."/>
        </authorList>
    </citation>
    <scope>NUCLEOTIDE SEQUENCE [LARGE SCALE GENOMIC DNA]</scope>
    <source>
        <strain evidence="1 2">DSM 103726</strain>
    </source>
</reference>
<sequence length="247" mass="27301">MPMPRDVYDWTPRRPAVTTTTVDAMARAGVQTLYLQSSRPGTATLIDPPRLRALVDRAHRRGMKVVLWYLPTHTDEERDARHLRAAAGERVDGIGIDIEATDVRAVTERNRRAVRLVARLNQVTSKPLVAITPSPTGLAQYAPKDWWPDYPFAALRPHVDAVATMTYWSYRTGKVEAGAYAASDVRLAREAARDPRLPVHVIGSPTTTADVRSMGRAVRSTGAAGGSLYDWVSTPSGLRAPLRDLRR</sequence>
<gene>
    <name evidence="1" type="ORF">WDZ17_14795</name>
</gene>
<evidence type="ECO:0000313" key="2">
    <source>
        <dbReference type="Proteomes" id="UP001387100"/>
    </source>
</evidence>
<dbReference type="EMBL" id="JBBIAA010000026">
    <property type="protein sequence ID" value="MEJ5946563.1"/>
    <property type="molecule type" value="Genomic_DNA"/>
</dbReference>
<dbReference type="RefSeq" id="WP_339575944.1">
    <property type="nucleotide sequence ID" value="NZ_JBBIAA010000026.1"/>
</dbReference>
<proteinExistence type="predicted"/>
<name>A0ABU8RNP0_9ACTN</name>
<organism evidence="1 2">
    <name type="scientific">Pseudokineococcus basanitobsidens</name>
    <dbReference type="NCBI Taxonomy" id="1926649"/>
    <lineage>
        <taxon>Bacteria</taxon>
        <taxon>Bacillati</taxon>
        <taxon>Actinomycetota</taxon>
        <taxon>Actinomycetes</taxon>
        <taxon>Kineosporiales</taxon>
        <taxon>Kineosporiaceae</taxon>
        <taxon>Pseudokineococcus</taxon>
    </lineage>
</organism>
<dbReference type="Proteomes" id="UP001387100">
    <property type="component" value="Unassembled WGS sequence"/>
</dbReference>
<accession>A0ABU8RNP0</accession>
<evidence type="ECO:0000313" key="1">
    <source>
        <dbReference type="EMBL" id="MEJ5946563.1"/>
    </source>
</evidence>
<evidence type="ECO:0008006" key="3">
    <source>
        <dbReference type="Google" id="ProtNLM"/>
    </source>
</evidence>
<comment type="caution">
    <text evidence="1">The sequence shown here is derived from an EMBL/GenBank/DDBJ whole genome shotgun (WGS) entry which is preliminary data.</text>
</comment>
<keyword evidence="2" id="KW-1185">Reference proteome</keyword>
<dbReference type="InterPro" id="IPR017853">
    <property type="entry name" value="GH"/>
</dbReference>